<dbReference type="CDD" id="cd16433">
    <property type="entry name" value="CheB"/>
    <property type="match status" value="1"/>
</dbReference>
<dbReference type="GO" id="GO:0005737">
    <property type="term" value="C:cytoplasm"/>
    <property type="evidence" value="ECO:0007669"/>
    <property type="project" value="InterPro"/>
</dbReference>
<evidence type="ECO:0000256" key="1">
    <source>
        <dbReference type="ARBA" id="ARBA00022801"/>
    </source>
</evidence>
<dbReference type="PROSITE" id="PS50122">
    <property type="entry name" value="CHEB"/>
    <property type="match status" value="1"/>
</dbReference>
<dbReference type="SUPFAM" id="SSF52738">
    <property type="entry name" value="Methylesterase CheB, C-terminal domain"/>
    <property type="match status" value="1"/>
</dbReference>
<gene>
    <name evidence="7" type="ORF">Mic7113_3583</name>
</gene>
<sequence>MITNPEKPNQNDSKISSTQSPTSPVFDLVALTASADGLNALTQVLSALPSDFPVAIVVVQHLSPRHPSLMAQILNRRTSLQVKEAEEGCCLSPGKVFIAPPDYHLLVNGDGSLSLSQTEKVHFVRPAAEVLFESVAEHYQQRAIAVVLTGGDGDGSRGVQAIKKMGGKVIAQDKATSKVWGMPAAAIATGCVDWVLPLDKIGQAITQLVVYGQLENN</sequence>
<dbReference type="PANTHER" id="PTHR42872:SF6">
    <property type="entry name" value="PROTEIN-GLUTAMATE METHYLESTERASE_PROTEIN-GLUTAMINE GLUTAMINASE"/>
    <property type="match status" value="1"/>
</dbReference>
<feature type="domain" description="CheB-type methylesterase" evidence="6">
    <location>
        <begin position="21"/>
        <end position="212"/>
    </location>
</feature>
<dbReference type="AlphaFoldDB" id="K9WIE9"/>
<protein>
    <recommendedName>
        <fullName evidence="2">protein-glutamate methylesterase</fullName>
        <ecNumber evidence="2">3.1.1.61</ecNumber>
    </recommendedName>
</protein>
<dbReference type="EC" id="3.1.1.61" evidence="2"/>
<feature type="active site" evidence="4">
    <location>
        <position position="34"/>
    </location>
</feature>
<feature type="active site" evidence="4">
    <location>
        <position position="61"/>
    </location>
</feature>
<feature type="active site" evidence="4">
    <location>
        <position position="154"/>
    </location>
</feature>
<dbReference type="EMBL" id="CP003630">
    <property type="protein sequence ID" value="AFZ19307.1"/>
    <property type="molecule type" value="Genomic_DNA"/>
</dbReference>
<evidence type="ECO:0000256" key="5">
    <source>
        <dbReference type="SAM" id="MobiDB-lite"/>
    </source>
</evidence>
<evidence type="ECO:0000256" key="4">
    <source>
        <dbReference type="PROSITE-ProRule" id="PRU00050"/>
    </source>
</evidence>
<dbReference type="GO" id="GO:0000156">
    <property type="term" value="F:phosphorelay response regulator activity"/>
    <property type="evidence" value="ECO:0007669"/>
    <property type="project" value="InterPro"/>
</dbReference>
<dbReference type="Gene3D" id="3.40.50.180">
    <property type="entry name" value="Methylesterase CheB, C-terminal domain"/>
    <property type="match status" value="1"/>
</dbReference>
<comment type="catalytic activity">
    <reaction evidence="3">
        <text>[protein]-L-glutamate 5-O-methyl ester + H2O = L-glutamyl-[protein] + methanol + H(+)</text>
        <dbReference type="Rhea" id="RHEA:23236"/>
        <dbReference type="Rhea" id="RHEA-COMP:10208"/>
        <dbReference type="Rhea" id="RHEA-COMP:10311"/>
        <dbReference type="ChEBI" id="CHEBI:15377"/>
        <dbReference type="ChEBI" id="CHEBI:15378"/>
        <dbReference type="ChEBI" id="CHEBI:17790"/>
        <dbReference type="ChEBI" id="CHEBI:29973"/>
        <dbReference type="ChEBI" id="CHEBI:82795"/>
        <dbReference type="EC" id="3.1.1.61"/>
    </reaction>
</comment>
<evidence type="ECO:0000256" key="2">
    <source>
        <dbReference type="ARBA" id="ARBA00039140"/>
    </source>
</evidence>
<evidence type="ECO:0000313" key="7">
    <source>
        <dbReference type="EMBL" id="AFZ19307.1"/>
    </source>
</evidence>
<keyword evidence="8" id="KW-1185">Reference proteome</keyword>
<dbReference type="KEGG" id="mic:Mic7113_3583"/>
<reference evidence="7 8" key="1">
    <citation type="submission" date="2012-06" db="EMBL/GenBank/DDBJ databases">
        <title>Finished chromosome of genome of Microcoleus sp. PCC 7113.</title>
        <authorList>
            <consortium name="US DOE Joint Genome Institute"/>
            <person name="Gugger M."/>
            <person name="Coursin T."/>
            <person name="Rippka R."/>
            <person name="Tandeau De Marsac N."/>
            <person name="Huntemann M."/>
            <person name="Wei C.-L."/>
            <person name="Han J."/>
            <person name="Detter J.C."/>
            <person name="Han C."/>
            <person name="Tapia R."/>
            <person name="Chen A."/>
            <person name="Kyrpides N."/>
            <person name="Mavromatis K."/>
            <person name="Markowitz V."/>
            <person name="Szeto E."/>
            <person name="Ivanova N."/>
            <person name="Pagani I."/>
            <person name="Pati A."/>
            <person name="Goodwin L."/>
            <person name="Nordberg H.P."/>
            <person name="Cantor M.N."/>
            <person name="Hua S.X."/>
            <person name="Woyke T."/>
            <person name="Kerfeld C.A."/>
        </authorList>
    </citation>
    <scope>NUCLEOTIDE SEQUENCE [LARGE SCALE GENOMIC DNA]</scope>
    <source>
        <strain evidence="7 8">PCC 7113</strain>
    </source>
</reference>
<evidence type="ECO:0000313" key="8">
    <source>
        <dbReference type="Proteomes" id="UP000010471"/>
    </source>
</evidence>
<feature type="region of interest" description="Disordered" evidence="5">
    <location>
        <begin position="1"/>
        <end position="21"/>
    </location>
</feature>
<proteinExistence type="predicted"/>
<evidence type="ECO:0000256" key="3">
    <source>
        <dbReference type="ARBA" id="ARBA00048267"/>
    </source>
</evidence>
<dbReference type="Proteomes" id="UP000010471">
    <property type="component" value="Chromosome"/>
</dbReference>
<dbReference type="Pfam" id="PF01339">
    <property type="entry name" value="CheB_methylest"/>
    <property type="match status" value="1"/>
</dbReference>
<dbReference type="HOGENOM" id="CLU_000445_51_2_3"/>
<keyword evidence="1 4" id="KW-0378">Hydrolase</keyword>
<organism evidence="7 8">
    <name type="scientific">Allocoleopsis franciscana PCC 7113</name>
    <dbReference type="NCBI Taxonomy" id="1173027"/>
    <lineage>
        <taxon>Bacteria</taxon>
        <taxon>Bacillati</taxon>
        <taxon>Cyanobacteriota</taxon>
        <taxon>Cyanophyceae</taxon>
        <taxon>Coleofasciculales</taxon>
        <taxon>Coleofasciculaceae</taxon>
        <taxon>Allocoleopsis</taxon>
        <taxon>Allocoleopsis franciscana</taxon>
    </lineage>
</organism>
<dbReference type="PANTHER" id="PTHR42872">
    <property type="entry name" value="PROTEIN-GLUTAMATE METHYLESTERASE/PROTEIN-GLUTAMINE GLUTAMINASE"/>
    <property type="match status" value="1"/>
</dbReference>
<dbReference type="InterPro" id="IPR000673">
    <property type="entry name" value="Sig_transdc_resp-reg_Me-estase"/>
</dbReference>
<dbReference type="eggNOG" id="COG2201">
    <property type="taxonomic scope" value="Bacteria"/>
</dbReference>
<name>K9WIE9_9CYAN</name>
<dbReference type="GO" id="GO:0006935">
    <property type="term" value="P:chemotaxis"/>
    <property type="evidence" value="ECO:0007669"/>
    <property type="project" value="UniProtKB-UniRule"/>
</dbReference>
<evidence type="ECO:0000259" key="6">
    <source>
        <dbReference type="PROSITE" id="PS50122"/>
    </source>
</evidence>
<dbReference type="GO" id="GO:0008984">
    <property type="term" value="F:protein-glutamate methylesterase activity"/>
    <property type="evidence" value="ECO:0007669"/>
    <property type="project" value="UniProtKB-EC"/>
</dbReference>
<keyword evidence="4" id="KW-0145">Chemotaxis</keyword>
<accession>K9WIE9</accession>
<dbReference type="STRING" id="1173027.Mic7113_3583"/>
<dbReference type="InterPro" id="IPR035909">
    <property type="entry name" value="CheB_C"/>
</dbReference>
<dbReference type="RefSeq" id="WP_015183449.1">
    <property type="nucleotide sequence ID" value="NC_019738.1"/>
</dbReference>